<dbReference type="GeneID" id="39589641"/>
<dbReference type="Proteomes" id="UP000279236">
    <property type="component" value="Unassembled WGS sequence"/>
</dbReference>
<gene>
    <name evidence="1" type="ORF">EHS24_005098</name>
</gene>
<comment type="caution">
    <text evidence="1">The sequence shown here is derived from an EMBL/GenBank/DDBJ whole genome shotgun (WGS) entry which is preliminary data.</text>
</comment>
<dbReference type="EMBL" id="RSCE01000002">
    <property type="protein sequence ID" value="RSH86824.1"/>
    <property type="molecule type" value="Genomic_DNA"/>
</dbReference>
<name>A0A427Y6Y0_9TREE</name>
<evidence type="ECO:0000313" key="2">
    <source>
        <dbReference type="Proteomes" id="UP000279236"/>
    </source>
</evidence>
<proteinExistence type="predicted"/>
<accession>A0A427Y6Y0</accession>
<sequence>MLQIEDWEDRPSLEISKFPRLHTLRHDGITQPPSNGLGPMILDSYQVPPQIQTLVIGVVAPISFFSSGGFSSCLVPKLSRPLSHLVLLINEYSEHEEAILKYYLTPTNQLWLHLTIIFRPPTAYPEPYPRPKPTPPSCLHSVRPLPRLSSDDVSAGRTVKVVNWSKGPRLPGDRPSLFDVFDVGPTNPNVVFKTIKEYLDEDDWTDIFEPDDVQRYLRSLDAVA</sequence>
<reference evidence="1 2" key="1">
    <citation type="submission" date="2018-11" db="EMBL/GenBank/DDBJ databases">
        <title>Genome sequence of Apiotrichum porosum DSM 27194.</title>
        <authorList>
            <person name="Aliyu H."/>
            <person name="Gorte O."/>
            <person name="Ochsenreither K."/>
        </authorList>
    </citation>
    <scope>NUCLEOTIDE SEQUENCE [LARGE SCALE GENOMIC DNA]</scope>
    <source>
        <strain evidence="1 2">DSM 27194</strain>
    </source>
</reference>
<protein>
    <submittedName>
        <fullName evidence="1">Uncharacterized protein</fullName>
    </submittedName>
</protein>
<evidence type="ECO:0000313" key="1">
    <source>
        <dbReference type="EMBL" id="RSH86824.1"/>
    </source>
</evidence>
<dbReference type="AlphaFoldDB" id="A0A427Y6Y0"/>
<organism evidence="1 2">
    <name type="scientific">Apiotrichum porosum</name>
    <dbReference type="NCBI Taxonomy" id="105984"/>
    <lineage>
        <taxon>Eukaryota</taxon>
        <taxon>Fungi</taxon>
        <taxon>Dikarya</taxon>
        <taxon>Basidiomycota</taxon>
        <taxon>Agaricomycotina</taxon>
        <taxon>Tremellomycetes</taxon>
        <taxon>Trichosporonales</taxon>
        <taxon>Trichosporonaceae</taxon>
        <taxon>Apiotrichum</taxon>
    </lineage>
</organism>
<dbReference type="RefSeq" id="XP_028479609.1">
    <property type="nucleotide sequence ID" value="XM_028620637.1"/>
</dbReference>
<keyword evidence="2" id="KW-1185">Reference proteome</keyword>